<dbReference type="EMBL" id="RKLU01000003">
    <property type="protein sequence ID" value="TQQ81345.1"/>
    <property type="molecule type" value="Genomic_DNA"/>
</dbReference>
<organism evidence="2 3">
    <name type="scientific">Halonotius terrestris</name>
    <dbReference type="NCBI Taxonomy" id="2487750"/>
    <lineage>
        <taxon>Archaea</taxon>
        <taxon>Methanobacteriati</taxon>
        <taxon>Methanobacteriota</taxon>
        <taxon>Stenosarchaea group</taxon>
        <taxon>Halobacteria</taxon>
        <taxon>Halobacteriales</taxon>
        <taxon>Haloferacaceae</taxon>
        <taxon>Halonotius</taxon>
    </lineage>
</organism>
<evidence type="ECO:0000256" key="1">
    <source>
        <dbReference type="SAM" id="MobiDB-lite"/>
    </source>
</evidence>
<gene>
    <name evidence="2" type="ORF">EGH24_09525</name>
</gene>
<protein>
    <submittedName>
        <fullName evidence="2">Uncharacterized protein</fullName>
    </submittedName>
</protein>
<dbReference type="OrthoDB" id="187751at2157"/>
<keyword evidence="3" id="KW-1185">Reference proteome</keyword>
<name>A0A8J8P9Z7_9EURY</name>
<dbReference type="PROSITE" id="PS51257">
    <property type="entry name" value="PROKAR_LIPOPROTEIN"/>
    <property type="match status" value="1"/>
</dbReference>
<feature type="region of interest" description="Disordered" evidence="1">
    <location>
        <begin position="118"/>
        <end position="148"/>
    </location>
</feature>
<dbReference type="RefSeq" id="WP_142979905.1">
    <property type="nucleotide sequence ID" value="NZ_RKLU01000003.1"/>
</dbReference>
<dbReference type="Proteomes" id="UP000705823">
    <property type="component" value="Unassembled WGS sequence"/>
</dbReference>
<sequence>MPTRRRVLTGVGVTAALAGCAENIDAELNPNDETPDGVFVVNSTFEVAPLTRASVTVRNPLDTEKRVDVWVRLYDTTESEIATESVSFNVPSDSTSIVPVAFDITGTQLSSVASHATTVTDVGEEPDFSSAQQFGNASASNEESDEGI</sequence>
<comment type="caution">
    <text evidence="2">The sequence shown here is derived from an EMBL/GenBank/DDBJ whole genome shotgun (WGS) entry which is preliminary data.</text>
</comment>
<proteinExistence type="predicted"/>
<accession>A0A8J8P9Z7</accession>
<feature type="compositionally biased region" description="Polar residues" evidence="1">
    <location>
        <begin position="129"/>
        <end position="141"/>
    </location>
</feature>
<evidence type="ECO:0000313" key="3">
    <source>
        <dbReference type="Proteomes" id="UP000705823"/>
    </source>
</evidence>
<evidence type="ECO:0000313" key="2">
    <source>
        <dbReference type="EMBL" id="TQQ81345.1"/>
    </source>
</evidence>
<dbReference type="AlphaFoldDB" id="A0A8J8P9Z7"/>
<reference evidence="2" key="1">
    <citation type="submission" date="2019-02" db="EMBL/GenBank/DDBJ databases">
        <title>Halonotius sp. a new haloarchaeum isolated from saline soil.</title>
        <authorList>
            <person name="Duran-Viseras A."/>
            <person name="Sanchez-Porro C."/>
            <person name="Ventosa A."/>
        </authorList>
    </citation>
    <scope>NUCLEOTIDE SEQUENCE</scope>
    <source>
        <strain evidence="2">F15B</strain>
    </source>
</reference>